<reference evidence="2" key="1">
    <citation type="submission" date="2022-10" db="EMBL/GenBank/DDBJ databases">
        <title>Roseovarius pelagicus sp. nov., isolated from Arctic seawater.</title>
        <authorList>
            <person name="Hong Y.W."/>
            <person name="Hwang C.Y."/>
        </authorList>
    </citation>
    <scope>NUCLEOTIDE SEQUENCE</scope>
    <source>
        <strain evidence="2">HL-MP18</strain>
    </source>
</reference>
<feature type="chain" id="PRO_5045268246" description="UrcA family protein" evidence="1">
    <location>
        <begin position="23"/>
        <end position="136"/>
    </location>
</feature>
<evidence type="ECO:0000313" key="2">
    <source>
        <dbReference type="EMBL" id="UXX82756.1"/>
    </source>
</evidence>
<dbReference type="EMBL" id="CP106738">
    <property type="protein sequence ID" value="UXX82756.1"/>
    <property type="molecule type" value="Genomic_DNA"/>
</dbReference>
<proteinExistence type="predicted"/>
<evidence type="ECO:0008006" key="4">
    <source>
        <dbReference type="Google" id="ProtNLM"/>
    </source>
</evidence>
<accession>A0ABY6D9F4</accession>
<name>A0ABY6D9F4_9RHOB</name>
<organism evidence="2 3">
    <name type="scientific">Roseovarius pelagicus</name>
    <dbReference type="NCBI Taxonomy" id="2980108"/>
    <lineage>
        <taxon>Bacteria</taxon>
        <taxon>Pseudomonadati</taxon>
        <taxon>Pseudomonadota</taxon>
        <taxon>Alphaproteobacteria</taxon>
        <taxon>Rhodobacterales</taxon>
        <taxon>Roseobacteraceae</taxon>
        <taxon>Roseovarius</taxon>
    </lineage>
</organism>
<feature type="signal peptide" evidence="1">
    <location>
        <begin position="1"/>
        <end position="22"/>
    </location>
</feature>
<evidence type="ECO:0000256" key="1">
    <source>
        <dbReference type="SAM" id="SignalP"/>
    </source>
</evidence>
<keyword evidence="3" id="KW-1185">Reference proteome</keyword>
<keyword evidence="1" id="KW-0732">Signal</keyword>
<dbReference type="Proteomes" id="UP001064087">
    <property type="component" value="Chromosome"/>
</dbReference>
<evidence type="ECO:0000313" key="3">
    <source>
        <dbReference type="Proteomes" id="UP001064087"/>
    </source>
</evidence>
<dbReference type="RefSeq" id="WP_165193652.1">
    <property type="nucleotide sequence ID" value="NZ_CP106738.1"/>
</dbReference>
<gene>
    <name evidence="2" type="ORF">N7U68_16965</name>
</gene>
<protein>
    <recommendedName>
        <fullName evidence="4">UrcA family protein</fullName>
    </recommendedName>
</protein>
<sequence>MRQLYFSALAIIVLSLPIGAHACSEAMDRAYQEENEGIEAYNSAYEIYDAGRDIFQTDKVRACGLIKKAAARMRRARMGFRRASRAYSDAASDCRFYQRYSDEKQVNKIIREVNDDWDAAETAADSMKQVHADHCQ</sequence>